<dbReference type="InterPro" id="IPR036265">
    <property type="entry name" value="HIT-like_sf"/>
</dbReference>
<evidence type="ECO:0000313" key="1">
    <source>
        <dbReference type="EMBL" id="NOK11154.1"/>
    </source>
</evidence>
<dbReference type="EMBL" id="JABFJW010000142">
    <property type="protein sequence ID" value="NOK11154.1"/>
    <property type="molecule type" value="Genomic_DNA"/>
</dbReference>
<evidence type="ECO:0000313" key="2">
    <source>
        <dbReference type="Proteomes" id="UP000528460"/>
    </source>
</evidence>
<dbReference type="PANTHER" id="PTHR42763:SF2">
    <property type="entry name" value="ADP-GLUCOSE PHOSPHORYLASE"/>
    <property type="match status" value="1"/>
</dbReference>
<evidence type="ECO:0008006" key="3">
    <source>
        <dbReference type="Google" id="ProtNLM"/>
    </source>
</evidence>
<proteinExistence type="predicted"/>
<dbReference type="Gene3D" id="3.30.428.10">
    <property type="entry name" value="HIT-like"/>
    <property type="match status" value="1"/>
</dbReference>
<name>A0A7Y4NEN7_9BACT</name>
<protein>
    <recommendedName>
        <fullName evidence="3">Galactose-1-phosphate uridylyltransferase</fullName>
    </recommendedName>
</protein>
<dbReference type="RefSeq" id="WP_171416313.1">
    <property type="nucleotide sequence ID" value="NZ_JABFJW010000142.1"/>
</dbReference>
<dbReference type="PANTHER" id="PTHR42763">
    <property type="entry name" value="ADP-GLUCOSE PHOSPHORYLASE"/>
    <property type="match status" value="1"/>
</dbReference>
<accession>A0A7Y4NEN7</accession>
<organism evidence="1 2">
    <name type="scientific">Corallococcus exercitus</name>
    <dbReference type="NCBI Taxonomy" id="2316736"/>
    <lineage>
        <taxon>Bacteria</taxon>
        <taxon>Pseudomonadati</taxon>
        <taxon>Myxococcota</taxon>
        <taxon>Myxococcia</taxon>
        <taxon>Myxococcales</taxon>
        <taxon>Cystobacterineae</taxon>
        <taxon>Myxococcaceae</taxon>
        <taxon>Corallococcus</taxon>
    </lineage>
</organism>
<dbReference type="Proteomes" id="UP000528460">
    <property type="component" value="Unassembled WGS sequence"/>
</dbReference>
<sequence>MAAGRQSLTGAGFHEVIIETPVISSWLRTRLYEARRHWDESGMCIFCELLREELAAGERIVEVSEHFVAAAPFASAVAFQVNICPRRHTASFGDISPAELDGLSKMLRSVLRRLFFGLGNPDFNSVIDTAPAEEARVRYSHWHVRILPRISEVAGFELGSGIAINAVAPEDAAELLRNVDVESEAPGPIS</sequence>
<gene>
    <name evidence="1" type="ORF">HNS30_19100</name>
</gene>
<dbReference type="SUPFAM" id="SSF54197">
    <property type="entry name" value="HIT-like"/>
    <property type="match status" value="1"/>
</dbReference>
<dbReference type="InterPro" id="IPR053177">
    <property type="entry name" value="ADP-glucose_phosphorylase"/>
</dbReference>
<comment type="caution">
    <text evidence="1">The sequence shown here is derived from an EMBL/GenBank/DDBJ whole genome shotgun (WGS) entry which is preliminary data.</text>
</comment>
<reference evidence="1 2" key="1">
    <citation type="submission" date="2020-05" db="EMBL/GenBank/DDBJ databases">
        <authorList>
            <person name="Whitworth D."/>
        </authorList>
    </citation>
    <scope>NUCLEOTIDE SEQUENCE [LARGE SCALE GENOMIC DNA]</scope>
    <source>
        <strain evidence="1 2">CA046A</strain>
    </source>
</reference>
<dbReference type="AlphaFoldDB" id="A0A7Y4NEN7"/>